<dbReference type="InterPro" id="IPR007197">
    <property type="entry name" value="rSAM"/>
</dbReference>
<dbReference type="SMART" id="SM00729">
    <property type="entry name" value="Elp3"/>
    <property type="match status" value="1"/>
</dbReference>
<dbReference type="InterPro" id="IPR013785">
    <property type="entry name" value="Aldolase_TIM"/>
</dbReference>
<evidence type="ECO:0000256" key="1">
    <source>
        <dbReference type="ARBA" id="ARBA00001966"/>
    </source>
</evidence>
<dbReference type="SUPFAM" id="SSF102114">
    <property type="entry name" value="Radical SAM enzymes"/>
    <property type="match status" value="1"/>
</dbReference>
<dbReference type="Gene3D" id="3.20.20.70">
    <property type="entry name" value="Aldolase class I"/>
    <property type="match status" value="1"/>
</dbReference>
<accession>A0A1I5BHF0</accession>
<dbReference type="PANTHER" id="PTHR43076:SF1">
    <property type="entry name" value="LIPOYL SYNTHASE 2"/>
    <property type="match status" value="1"/>
</dbReference>
<evidence type="ECO:0000313" key="9">
    <source>
        <dbReference type="Proteomes" id="UP000199614"/>
    </source>
</evidence>
<dbReference type="NCBIfam" id="TIGR04043">
    <property type="entry name" value="rSAM_MSMEG_0568"/>
    <property type="match status" value="1"/>
</dbReference>
<dbReference type="EMBL" id="FOUY01000020">
    <property type="protein sequence ID" value="SFN74164.1"/>
    <property type="molecule type" value="Genomic_DNA"/>
</dbReference>
<evidence type="ECO:0000256" key="2">
    <source>
        <dbReference type="ARBA" id="ARBA00022485"/>
    </source>
</evidence>
<dbReference type="GO" id="GO:0046872">
    <property type="term" value="F:metal ion binding"/>
    <property type="evidence" value="ECO:0007669"/>
    <property type="project" value="UniProtKB-KW"/>
</dbReference>
<reference evidence="8 9" key="1">
    <citation type="submission" date="2016-10" db="EMBL/GenBank/DDBJ databases">
        <authorList>
            <person name="de Groot N.N."/>
        </authorList>
    </citation>
    <scope>NUCLEOTIDE SEQUENCE [LARGE SCALE GENOMIC DNA]</scope>
    <source>
        <strain evidence="8 9">CGMCC 4.1877</strain>
    </source>
</reference>
<sequence>MSAPSPDPTDLAELTELGLQARAEMAVRGVALDPGTPPGRGSGTVTELGSVIPLRRPGGAGPSADGHVLVDGLRTTVPIVADSPFRLRDGRLVRSEPGGGVTDMGVAVDTVARPAFYDLTTADGVSYEQIARLHGNDVLASTVVQTCVRYGESDRCRFCAIEQSLRSGATTAVKTPAQLAEVAEAAVRLDGVRQMVLTTGTSNGRDRGARHLVRCVRAIRAAVPGLPVQVQCEPPAPEDIAVLTDLRAAGADAIGIHVESLDDDVRRRWMPGKATVPLSQYRAAWDEAVRVFGPDAVSTYLIVGLGEDPDELVAGAAELIARGVYPFVVPYRPIPGTLAFDDGVPGPDPALLAEVTARVAAELRASGMRGADQAAGCAACGACSALSAAGG</sequence>
<comment type="cofactor">
    <cofactor evidence="1">
        <name>[4Fe-4S] cluster</name>
        <dbReference type="ChEBI" id="CHEBI:49883"/>
    </cofactor>
</comment>
<keyword evidence="2" id="KW-0004">4Fe-4S</keyword>
<dbReference type="InterPro" id="IPR006638">
    <property type="entry name" value="Elp3/MiaA/NifB-like_rSAM"/>
</dbReference>
<organism evidence="8 9">
    <name type="scientific">Pseudonocardia ammonioxydans</name>
    <dbReference type="NCBI Taxonomy" id="260086"/>
    <lineage>
        <taxon>Bacteria</taxon>
        <taxon>Bacillati</taxon>
        <taxon>Actinomycetota</taxon>
        <taxon>Actinomycetes</taxon>
        <taxon>Pseudonocardiales</taxon>
        <taxon>Pseudonocardiaceae</taxon>
        <taxon>Pseudonocardia</taxon>
    </lineage>
</organism>
<evidence type="ECO:0000259" key="7">
    <source>
        <dbReference type="PROSITE" id="PS51918"/>
    </source>
</evidence>
<protein>
    <submittedName>
        <fullName evidence="8">Radical SAM protein, MSMEG_0568 family</fullName>
    </submittedName>
</protein>
<feature type="domain" description="Radical SAM core" evidence="7">
    <location>
        <begin position="131"/>
        <end position="369"/>
    </location>
</feature>
<dbReference type="SFLD" id="SFLDS00029">
    <property type="entry name" value="Radical_SAM"/>
    <property type="match status" value="1"/>
</dbReference>
<name>A0A1I5BHF0_PSUAM</name>
<dbReference type="InterPro" id="IPR058240">
    <property type="entry name" value="rSAM_sf"/>
</dbReference>
<evidence type="ECO:0000313" key="8">
    <source>
        <dbReference type="EMBL" id="SFN74164.1"/>
    </source>
</evidence>
<proteinExistence type="predicted"/>
<gene>
    <name evidence="8" type="ORF">SAMN05216207_102099</name>
</gene>
<keyword evidence="6" id="KW-0411">Iron-sulfur</keyword>
<keyword evidence="4" id="KW-0479">Metal-binding</keyword>
<dbReference type="GO" id="GO:0051539">
    <property type="term" value="F:4 iron, 4 sulfur cluster binding"/>
    <property type="evidence" value="ECO:0007669"/>
    <property type="project" value="UniProtKB-KW"/>
</dbReference>
<evidence type="ECO:0000256" key="3">
    <source>
        <dbReference type="ARBA" id="ARBA00022691"/>
    </source>
</evidence>
<dbReference type="GO" id="GO:0044689">
    <property type="term" value="F:7,8-didemethyl-8-hydroxy-5-deazariboflavin synthase activity"/>
    <property type="evidence" value="ECO:0007669"/>
    <property type="project" value="TreeGrafter"/>
</dbReference>
<dbReference type="InterPro" id="IPR034405">
    <property type="entry name" value="F420"/>
</dbReference>
<evidence type="ECO:0000256" key="4">
    <source>
        <dbReference type="ARBA" id="ARBA00022723"/>
    </source>
</evidence>
<keyword evidence="5" id="KW-0408">Iron</keyword>
<dbReference type="Proteomes" id="UP000199614">
    <property type="component" value="Unassembled WGS sequence"/>
</dbReference>
<dbReference type="InterPro" id="IPR016779">
    <property type="entry name" value="rSAM_MSMEG0568"/>
</dbReference>
<dbReference type="PANTHER" id="PTHR43076">
    <property type="entry name" value="FO SYNTHASE (COFH)"/>
    <property type="match status" value="1"/>
</dbReference>
<evidence type="ECO:0000256" key="5">
    <source>
        <dbReference type="ARBA" id="ARBA00023004"/>
    </source>
</evidence>
<keyword evidence="3" id="KW-0949">S-adenosyl-L-methionine</keyword>
<evidence type="ECO:0000256" key="6">
    <source>
        <dbReference type="ARBA" id="ARBA00023014"/>
    </source>
</evidence>
<dbReference type="CDD" id="cd01335">
    <property type="entry name" value="Radical_SAM"/>
    <property type="match status" value="1"/>
</dbReference>
<keyword evidence="9" id="KW-1185">Reference proteome</keyword>
<dbReference type="AlphaFoldDB" id="A0A1I5BHF0"/>
<dbReference type="PROSITE" id="PS51918">
    <property type="entry name" value="RADICAL_SAM"/>
    <property type="match status" value="1"/>
</dbReference>
<dbReference type="Pfam" id="PF04055">
    <property type="entry name" value="Radical_SAM"/>
    <property type="match status" value="1"/>
</dbReference>
<dbReference type="NCBIfam" id="NF045502">
    <property type="entry name" value="variant_rSAM"/>
    <property type="match status" value="1"/>
</dbReference>
<dbReference type="SFLD" id="SFLDG01107">
    <property type="entry name" value="Uncharacterised_Radical_SAM_Su"/>
    <property type="match status" value="1"/>
</dbReference>
<dbReference type="RefSeq" id="WP_245773645.1">
    <property type="nucleotide sequence ID" value="NZ_FOUY01000020.1"/>
</dbReference>
<dbReference type="STRING" id="260086.SAMN05216207_102099"/>